<evidence type="ECO:0000313" key="2">
    <source>
        <dbReference type="Proteomes" id="UP000838756"/>
    </source>
</evidence>
<dbReference type="AlphaFoldDB" id="A0A8S4QIY6"/>
<reference evidence="1" key="1">
    <citation type="submission" date="2022-03" db="EMBL/GenBank/DDBJ databases">
        <authorList>
            <person name="Lindestad O."/>
        </authorList>
    </citation>
    <scope>NUCLEOTIDE SEQUENCE</scope>
</reference>
<protein>
    <submittedName>
        <fullName evidence="1">Jg12634 protein</fullName>
    </submittedName>
</protein>
<evidence type="ECO:0000313" key="1">
    <source>
        <dbReference type="EMBL" id="CAH2210438.1"/>
    </source>
</evidence>
<accession>A0A8S4QIY6</accession>
<proteinExistence type="predicted"/>
<dbReference type="OrthoDB" id="10404049at2759"/>
<sequence>MAELSDIYTSNEPEINTILTRISITSENAFLNKVVDIEIMEGIFPYKFNSKKKNNISRLEDLYNYLCSTVIDSLPKEMLESLRREYRDAVNLFKAIT</sequence>
<organism evidence="1 2">
    <name type="scientific">Pararge aegeria aegeria</name>
    <dbReference type="NCBI Taxonomy" id="348720"/>
    <lineage>
        <taxon>Eukaryota</taxon>
        <taxon>Metazoa</taxon>
        <taxon>Ecdysozoa</taxon>
        <taxon>Arthropoda</taxon>
        <taxon>Hexapoda</taxon>
        <taxon>Insecta</taxon>
        <taxon>Pterygota</taxon>
        <taxon>Neoptera</taxon>
        <taxon>Endopterygota</taxon>
        <taxon>Lepidoptera</taxon>
        <taxon>Glossata</taxon>
        <taxon>Ditrysia</taxon>
        <taxon>Papilionoidea</taxon>
        <taxon>Nymphalidae</taxon>
        <taxon>Satyrinae</taxon>
        <taxon>Satyrini</taxon>
        <taxon>Parargina</taxon>
        <taxon>Pararge</taxon>
    </lineage>
</organism>
<keyword evidence="2" id="KW-1185">Reference proteome</keyword>
<dbReference type="Proteomes" id="UP000838756">
    <property type="component" value="Unassembled WGS sequence"/>
</dbReference>
<comment type="caution">
    <text evidence="1">The sequence shown here is derived from an EMBL/GenBank/DDBJ whole genome shotgun (WGS) entry which is preliminary data.</text>
</comment>
<gene>
    <name evidence="1" type="primary">jg12634</name>
    <name evidence="1" type="ORF">PAEG_LOCUS2343</name>
</gene>
<dbReference type="EMBL" id="CAKXAJ010007522">
    <property type="protein sequence ID" value="CAH2210438.1"/>
    <property type="molecule type" value="Genomic_DNA"/>
</dbReference>
<name>A0A8S4QIY6_9NEOP</name>